<dbReference type="PANTHER" id="PTHR33571">
    <property type="entry name" value="SSL8005 PROTEIN"/>
    <property type="match status" value="1"/>
</dbReference>
<accession>A0ABW2Q892</accession>
<gene>
    <name evidence="11" type="ORF">ACFQQL_11445</name>
</gene>
<evidence type="ECO:0000256" key="1">
    <source>
        <dbReference type="ARBA" id="ARBA00001946"/>
    </source>
</evidence>
<dbReference type="PROSITE" id="PS50943">
    <property type="entry name" value="HTH_CROC1"/>
    <property type="match status" value="1"/>
</dbReference>
<name>A0ABW2Q892_9MICO</name>
<dbReference type="InterPro" id="IPR001387">
    <property type="entry name" value="Cro/C1-type_HTH"/>
</dbReference>
<organism evidence="11 12">
    <name type="scientific">Georgenia alba</name>
    <dbReference type="NCBI Taxonomy" id="2233858"/>
    <lineage>
        <taxon>Bacteria</taxon>
        <taxon>Bacillati</taxon>
        <taxon>Actinomycetota</taxon>
        <taxon>Actinomycetes</taxon>
        <taxon>Micrococcales</taxon>
        <taxon>Bogoriellaceae</taxon>
        <taxon>Georgenia</taxon>
    </lineage>
</organism>
<evidence type="ECO:0000256" key="6">
    <source>
        <dbReference type="ARBA" id="ARBA00022741"/>
    </source>
</evidence>
<keyword evidence="5" id="KW-0479">Metal-binding</keyword>
<dbReference type="InterPro" id="IPR052038">
    <property type="entry name" value="Type-VII_TA_antitoxin"/>
</dbReference>
<dbReference type="PANTHER" id="PTHR33571:SF12">
    <property type="entry name" value="BSL3053 PROTEIN"/>
    <property type="match status" value="1"/>
</dbReference>
<evidence type="ECO:0000256" key="8">
    <source>
        <dbReference type="ARBA" id="ARBA00022842"/>
    </source>
</evidence>
<keyword evidence="3" id="KW-0808">Transferase</keyword>
<dbReference type="InterPro" id="IPR043519">
    <property type="entry name" value="NT_sf"/>
</dbReference>
<dbReference type="RefSeq" id="WP_382395372.1">
    <property type="nucleotide sequence ID" value="NZ_JBHTCQ010000002.1"/>
</dbReference>
<evidence type="ECO:0000256" key="5">
    <source>
        <dbReference type="ARBA" id="ARBA00022723"/>
    </source>
</evidence>
<proteinExistence type="inferred from homology"/>
<reference evidence="12" key="1">
    <citation type="journal article" date="2019" name="Int. J. Syst. Evol. Microbiol.">
        <title>The Global Catalogue of Microorganisms (GCM) 10K type strain sequencing project: providing services to taxonomists for standard genome sequencing and annotation.</title>
        <authorList>
            <consortium name="The Broad Institute Genomics Platform"/>
            <consortium name="The Broad Institute Genome Sequencing Center for Infectious Disease"/>
            <person name="Wu L."/>
            <person name="Ma J."/>
        </authorList>
    </citation>
    <scope>NUCLEOTIDE SEQUENCE [LARGE SCALE GENOMIC DNA]</scope>
    <source>
        <strain evidence="12">JCM 1490</strain>
    </source>
</reference>
<dbReference type="CDD" id="cd05403">
    <property type="entry name" value="NT_KNTase_like"/>
    <property type="match status" value="1"/>
</dbReference>
<dbReference type="CDD" id="cd00093">
    <property type="entry name" value="HTH_XRE"/>
    <property type="match status" value="1"/>
</dbReference>
<dbReference type="Pfam" id="PF01909">
    <property type="entry name" value="NTP_transf_2"/>
    <property type="match status" value="1"/>
</dbReference>
<evidence type="ECO:0000256" key="3">
    <source>
        <dbReference type="ARBA" id="ARBA00022679"/>
    </source>
</evidence>
<keyword evidence="2" id="KW-1277">Toxin-antitoxin system</keyword>
<evidence type="ECO:0000256" key="7">
    <source>
        <dbReference type="ARBA" id="ARBA00022840"/>
    </source>
</evidence>
<dbReference type="InterPro" id="IPR010982">
    <property type="entry name" value="Lambda_DNA-bd_dom_sf"/>
</dbReference>
<evidence type="ECO:0000256" key="9">
    <source>
        <dbReference type="ARBA" id="ARBA00038276"/>
    </source>
</evidence>
<comment type="caution">
    <text evidence="11">The sequence shown here is derived from an EMBL/GenBank/DDBJ whole genome shotgun (WGS) entry which is preliminary data.</text>
</comment>
<evidence type="ECO:0000256" key="4">
    <source>
        <dbReference type="ARBA" id="ARBA00022695"/>
    </source>
</evidence>
<dbReference type="Gene3D" id="3.30.460.10">
    <property type="entry name" value="Beta Polymerase, domain 2"/>
    <property type="match status" value="1"/>
</dbReference>
<dbReference type="Pfam" id="PF01381">
    <property type="entry name" value="HTH_3"/>
    <property type="match status" value="1"/>
</dbReference>
<dbReference type="SMART" id="SM00530">
    <property type="entry name" value="HTH_XRE"/>
    <property type="match status" value="1"/>
</dbReference>
<dbReference type="InterPro" id="IPR002934">
    <property type="entry name" value="Polymerase_NTP_transf_dom"/>
</dbReference>
<dbReference type="EMBL" id="JBHTCQ010000002">
    <property type="protein sequence ID" value="MFC7405725.1"/>
    <property type="molecule type" value="Genomic_DNA"/>
</dbReference>
<comment type="cofactor">
    <cofactor evidence="1">
        <name>Mg(2+)</name>
        <dbReference type="ChEBI" id="CHEBI:18420"/>
    </cofactor>
</comment>
<comment type="similarity">
    <text evidence="9">Belongs to the MntA antitoxin family.</text>
</comment>
<protein>
    <submittedName>
        <fullName evidence="11">Nucleotidyltransferase domain-containing protein</fullName>
    </submittedName>
</protein>
<keyword evidence="7" id="KW-0067">ATP-binding</keyword>
<keyword evidence="12" id="KW-1185">Reference proteome</keyword>
<evidence type="ECO:0000313" key="12">
    <source>
        <dbReference type="Proteomes" id="UP001596455"/>
    </source>
</evidence>
<feature type="domain" description="HTH cro/C1-type" evidence="10">
    <location>
        <begin position="4"/>
        <end position="58"/>
    </location>
</feature>
<evidence type="ECO:0000256" key="2">
    <source>
        <dbReference type="ARBA" id="ARBA00022649"/>
    </source>
</evidence>
<dbReference type="Proteomes" id="UP001596455">
    <property type="component" value="Unassembled WGS sequence"/>
</dbReference>
<keyword evidence="4" id="KW-0548">Nucleotidyltransferase</keyword>
<evidence type="ECO:0000313" key="11">
    <source>
        <dbReference type="EMBL" id="MFC7405725.1"/>
    </source>
</evidence>
<dbReference type="SUPFAM" id="SSF47413">
    <property type="entry name" value="lambda repressor-like DNA-binding domains"/>
    <property type="match status" value="1"/>
</dbReference>
<keyword evidence="8" id="KW-0460">Magnesium</keyword>
<evidence type="ECO:0000259" key="10">
    <source>
        <dbReference type="PROSITE" id="PS50943"/>
    </source>
</evidence>
<keyword evidence="6" id="KW-0547">Nucleotide-binding</keyword>
<dbReference type="Gene3D" id="1.10.260.40">
    <property type="entry name" value="lambda repressor-like DNA-binding domains"/>
    <property type="match status" value="1"/>
</dbReference>
<sequence length="146" mass="15448">MEVLRDARVRAGMTQQELADVSGVARANIAAYESGARPLTPAMNARLLAAIRRPSDSLAEHADEVRAILAAAGARNPRVFGSVARGTDSATSDIDLVVDLDGDADAFTLAGAWRRVVDLVGHHVDLVPSSGLEARRSRILDEAIPL</sequence>
<dbReference type="SUPFAM" id="SSF81301">
    <property type="entry name" value="Nucleotidyltransferase"/>
    <property type="match status" value="1"/>
</dbReference>